<organism evidence="4">
    <name type="scientific">uncultured Caudovirales phage</name>
    <dbReference type="NCBI Taxonomy" id="2100421"/>
    <lineage>
        <taxon>Viruses</taxon>
        <taxon>Duplodnaviria</taxon>
        <taxon>Heunggongvirae</taxon>
        <taxon>Uroviricota</taxon>
        <taxon>Caudoviricetes</taxon>
        <taxon>Peduoviridae</taxon>
        <taxon>Maltschvirus</taxon>
        <taxon>Maltschvirus maltsch</taxon>
    </lineage>
</organism>
<dbReference type="GO" id="GO:0009253">
    <property type="term" value="P:peptidoglycan catabolic process"/>
    <property type="evidence" value="ECO:0007669"/>
    <property type="project" value="InterPro"/>
</dbReference>
<dbReference type="GO" id="GO:0008745">
    <property type="term" value="F:N-acetylmuramoyl-L-alanine amidase activity"/>
    <property type="evidence" value="ECO:0007669"/>
    <property type="project" value="InterPro"/>
</dbReference>
<dbReference type="GO" id="GO:0042742">
    <property type="term" value="P:defense response to bacterium"/>
    <property type="evidence" value="ECO:0007669"/>
    <property type="project" value="UniProtKB-KW"/>
</dbReference>
<accession>A0A6J5L921</accession>
<sequence>MLNIKKYGKFPKFEKNKNKKQIILCHSFRPQNEYLSSLKNRNNGNFDRIPNYFINKKGDIISLIPDDSYSNIFTDNDINKNSIVICLENLGWLKKTPLGMSYSNWIGDIYSKDIFEKKWRDKIWWEPYPVEQIDSLIGLSKKLLSKFSIDNRFIGHNTKVEGVKLFNGIVCKSNFNNRFTDLSPSFNYEYFKNNIENEG</sequence>
<dbReference type="InterPro" id="IPR002502">
    <property type="entry name" value="Amidase_domain"/>
</dbReference>
<keyword evidence="2" id="KW-0081">Bacteriolytic enzyme</keyword>
<dbReference type="EMBL" id="LR796235">
    <property type="protein sequence ID" value="CAB4129746.1"/>
    <property type="molecule type" value="Genomic_DNA"/>
</dbReference>
<dbReference type="SUPFAM" id="SSF55846">
    <property type="entry name" value="N-acetylmuramoyl-L-alanine amidase-like"/>
    <property type="match status" value="1"/>
</dbReference>
<dbReference type="GO" id="GO:0001897">
    <property type="term" value="P:symbiont-mediated cytolysis of host cell"/>
    <property type="evidence" value="ECO:0007669"/>
    <property type="project" value="UniProtKB-ARBA"/>
</dbReference>
<evidence type="ECO:0000256" key="1">
    <source>
        <dbReference type="ARBA" id="ARBA00022529"/>
    </source>
</evidence>
<feature type="domain" description="N-acetylmuramoyl-L-alanine amidase" evidence="3">
    <location>
        <begin position="33"/>
        <end position="158"/>
    </location>
</feature>
<protein>
    <submittedName>
        <fullName evidence="4">N-acetylmuramoyl-L-alanine amidase domain containing protein</fullName>
    </submittedName>
</protein>
<keyword evidence="1" id="KW-0929">Antimicrobial</keyword>
<name>A0A6J5L921_9CAUD</name>
<proteinExistence type="predicted"/>
<dbReference type="Gene3D" id="3.40.80.10">
    <property type="entry name" value="Peptidoglycan recognition protein-like"/>
    <property type="match status" value="1"/>
</dbReference>
<evidence type="ECO:0000259" key="3">
    <source>
        <dbReference type="Pfam" id="PF01510"/>
    </source>
</evidence>
<evidence type="ECO:0000256" key="2">
    <source>
        <dbReference type="ARBA" id="ARBA00022638"/>
    </source>
</evidence>
<dbReference type="InterPro" id="IPR036505">
    <property type="entry name" value="Amidase/PGRP_sf"/>
</dbReference>
<gene>
    <name evidence="4" type="ORF">UFOVP117_87</name>
</gene>
<dbReference type="Pfam" id="PF01510">
    <property type="entry name" value="Amidase_2"/>
    <property type="match status" value="1"/>
</dbReference>
<evidence type="ECO:0000313" key="4">
    <source>
        <dbReference type="EMBL" id="CAB4129746.1"/>
    </source>
</evidence>
<reference evidence="4" key="1">
    <citation type="submission" date="2020-04" db="EMBL/GenBank/DDBJ databases">
        <authorList>
            <person name="Chiriac C."/>
            <person name="Salcher M."/>
            <person name="Ghai R."/>
            <person name="Kavagutti S V."/>
        </authorList>
    </citation>
    <scope>NUCLEOTIDE SEQUENCE</scope>
</reference>